<evidence type="ECO:0000259" key="2">
    <source>
        <dbReference type="Pfam" id="PF09361"/>
    </source>
</evidence>
<sequence>MAQPIDRKRSPAASKPRVAKPVVAASSPDASVIEPVATIPAPAAPADAAPVAVVEPAVSPAPIAVEETPMNETIRNAAENVQASAQANVAKFGEQAKSAFEKGKVHLEDYAEFQKGNVEALAESARIAAKGFETLGQDAAAFAKRSFDTTSETLKAMAQVKSPTELMKLQADYLRGAFDALVAETSRSTEASLKLAGEVAKPLQNRMALAAEKVKVAA</sequence>
<reference evidence="3 4" key="1">
    <citation type="submission" date="2020-03" db="EMBL/GenBank/DDBJ databases">
        <authorList>
            <person name="Wang L."/>
            <person name="He N."/>
            <person name="Li Y."/>
            <person name="Fang Y."/>
            <person name="Zhang F."/>
        </authorList>
    </citation>
    <scope>NUCLEOTIDE SEQUENCE [LARGE SCALE GENOMIC DNA]</scope>
    <source>
        <strain evidence="3 4">36D10-4-7</strain>
    </source>
</reference>
<organism evidence="3 4">
    <name type="scientific">Sphingomonas corticis</name>
    <dbReference type="NCBI Taxonomy" id="2722791"/>
    <lineage>
        <taxon>Bacteria</taxon>
        <taxon>Pseudomonadati</taxon>
        <taxon>Pseudomonadota</taxon>
        <taxon>Alphaproteobacteria</taxon>
        <taxon>Sphingomonadales</taxon>
        <taxon>Sphingomonadaceae</taxon>
        <taxon>Sphingomonas</taxon>
    </lineage>
</organism>
<evidence type="ECO:0000313" key="4">
    <source>
        <dbReference type="Proteomes" id="UP000732399"/>
    </source>
</evidence>
<evidence type="ECO:0000256" key="1">
    <source>
        <dbReference type="SAM" id="MobiDB-lite"/>
    </source>
</evidence>
<name>A0ABX1CPD8_9SPHN</name>
<dbReference type="Pfam" id="PF09361">
    <property type="entry name" value="Phasin_2"/>
    <property type="match status" value="1"/>
</dbReference>
<feature type="region of interest" description="Disordered" evidence="1">
    <location>
        <begin position="1"/>
        <end position="26"/>
    </location>
</feature>
<gene>
    <name evidence="3" type="ORF">HBH26_04775</name>
</gene>
<keyword evidence="4" id="KW-1185">Reference proteome</keyword>
<accession>A0ABX1CPD8</accession>
<evidence type="ECO:0000313" key="3">
    <source>
        <dbReference type="EMBL" id="NJR77930.1"/>
    </source>
</evidence>
<dbReference type="Proteomes" id="UP000732399">
    <property type="component" value="Unassembled WGS sequence"/>
</dbReference>
<proteinExistence type="predicted"/>
<comment type="caution">
    <text evidence="3">The sequence shown here is derived from an EMBL/GenBank/DDBJ whole genome shotgun (WGS) entry which is preliminary data.</text>
</comment>
<dbReference type="InterPro" id="IPR010127">
    <property type="entry name" value="Phasin_subfam-1"/>
</dbReference>
<dbReference type="InterPro" id="IPR018968">
    <property type="entry name" value="Phasin"/>
</dbReference>
<feature type="domain" description="Phasin" evidence="2">
    <location>
        <begin position="109"/>
        <end position="207"/>
    </location>
</feature>
<dbReference type="RefSeq" id="WP_168133429.1">
    <property type="nucleotide sequence ID" value="NZ_JAAVJH010000002.1"/>
</dbReference>
<dbReference type="NCBIfam" id="TIGR01841">
    <property type="entry name" value="phasin"/>
    <property type="match status" value="1"/>
</dbReference>
<protein>
    <submittedName>
        <fullName evidence="3">Phasin family protein</fullName>
    </submittedName>
</protein>
<dbReference type="EMBL" id="JAAVJH010000002">
    <property type="protein sequence ID" value="NJR77930.1"/>
    <property type="molecule type" value="Genomic_DNA"/>
</dbReference>